<evidence type="ECO:0000313" key="1">
    <source>
        <dbReference type="EMBL" id="VEP13784.1"/>
    </source>
</evidence>
<accession>A0A563VQW0</accession>
<gene>
    <name evidence="1" type="ORF">H1P_220025</name>
</gene>
<keyword evidence="2" id="KW-1185">Reference proteome</keyword>
<sequence length="43" mass="4876">MRFLKEEYREAFGKFANVRGLQGKFKSDACTQNDGHKPPNAMG</sequence>
<dbReference type="EMBL" id="CAACVJ010000135">
    <property type="protein sequence ID" value="VEP13784.1"/>
    <property type="molecule type" value="Genomic_DNA"/>
</dbReference>
<dbReference type="Proteomes" id="UP000320055">
    <property type="component" value="Unassembled WGS sequence"/>
</dbReference>
<proteinExistence type="predicted"/>
<evidence type="ECO:0000313" key="2">
    <source>
        <dbReference type="Proteomes" id="UP000320055"/>
    </source>
</evidence>
<name>A0A563VQW0_9CYAN</name>
<protein>
    <submittedName>
        <fullName evidence="1">Uncharacterized protein</fullName>
    </submittedName>
</protein>
<dbReference type="AlphaFoldDB" id="A0A563VQW0"/>
<reference evidence="1 2" key="1">
    <citation type="submission" date="2019-01" db="EMBL/GenBank/DDBJ databases">
        <authorList>
            <person name="Brito A."/>
        </authorList>
    </citation>
    <scope>NUCLEOTIDE SEQUENCE [LARGE SCALE GENOMIC DNA]</scope>
    <source>
        <strain evidence="1">1</strain>
    </source>
</reference>
<organism evidence="1 2">
    <name type="scientific">Hyella patelloides LEGE 07179</name>
    <dbReference type="NCBI Taxonomy" id="945734"/>
    <lineage>
        <taxon>Bacteria</taxon>
        <taxon>Bacillati</taxon>
        <taxon>Cyanobacteriota</taxon>
        <taxon>Cyanophyceae</taxon>
        <taxon>Pleurocapsales</taxon>
        <taxon>Hyellaceae</taxon>
        <taxon>Hyella</taxon>
    </lineage>
</organism>